<dbReference type="EMBL" id="MKQR01000004">
    <property type="protein sequence ID" value="OLR95207.1"/>
    <property type="molecule type" value="Genomic_DNA"/>
</dbReference>
<evidence type="ECO:0000256" key="1">
    <source>
        <dbReference type="SAM" id="MobiDB-lite"/>
    </source>
</evidence>
<reference evidence="4 5" key="1">
    <citation type="submission" date="2016-10" db="EMBL/GenBank/DDBJ databases">
        <title>The Draft Genome Sequence of Actinokineospora bangkokensis 44EHWT reveals the biosynthetic pathway of antifungal compounds Thailandins with unusual extender unit butylmalonyl-CoA.</title>
        <authorList>
            <person name="Greule A."/>
            <person name="Intra B."/>
            <person name="Flemming S."/>
            <person name="Rommel M.G."/>
            <person name="Panbangred W."/>
            <person name="Bechthold A."/>
        </authorList>
    </citation>
    <scope>NUCLEOTIDE SEQUENCE [LARGE SCALE GENOMIC DNA]</scope>
    <source>
        <strain evidence="4 5">44EHW</strain>
    </source>
</reference>
<keyword evidence="2" id="KW-0812">Transmembrane</keyword>
<keyword evidence="2" id="KW-1133">Transmembrane helix</keyword>
<sequence length="349" mass="35323">MRALLAAAAVALAVPLPAAAQGQPAPVDACTTSDKRLGELSGLVSDGERWFAVNDGGTRSQVFVLDPRTCAVERVISGPVDPYDVEDLARGADGTFWLSDTGDNNRKRETVALIALTPAGKTTLHRLTYPDGPHDTEALLLAKDGTPYLVAKSPFGVSDVYRPAGPLATPGPTALEHLGALTVDSTTTQGGPVAPSIGSMAVTGGSVSADGTVVALRTYTDAYLFAAPDGDVGAALLQGEPVRIPLPGEKQGEAIALQPDGSLVSASEGVGEPVKVVAGATALLAGDKPEDDQQRAGATPGTAAPASDQPRAAANGSSGLSTIPALGVTGVVVAGILYLMHRRAARKRG</sequence>
<feature type="region of interest" description="Disordered" evidence="1">
    <location>
        <begin position="285"/>
        <end position="319"/>
    </location>
</feature>
<feature type="chain" id="PRO_5012299807" description="Esterase-like activity of phytase family protein" evidence="3">
    <location>
        <begin position="21"/>
        <end position="349"/>
    </location>
</feature>
<feature type="transmembrane region" description="Helical" evidence="2">
    <location>
        <begin position="319"/>
        <end position="340"/>
    </location>
</feature>
<feature type="signal peptide" evidence="3">
    <location>
        <begin position="1"/>
        <end position="20"/>
    </location>
</feature>
<gene>
    <name evidence="4" type="ORF">BJP25_07905</name>
</gene>
<proteinExistence type="predicted"/>
<keyword evidence="5" id="KW-1185">Reference proteome</keyword>
<evidence type="ECO:0008006" key="6">
    <source>
        <dbReference type="Google" id="ProtNLM"/>
    </source>
</evidence>
<evidence type="ECO:0000313" key="4">
    <source>
        <dbReference type="EMBL" id="OLR95207.1"/>
    </source>
</evidence>
<dbReference type="STRING" id="1193682.BJP25_07905"/>
<evidence type="ECO:0000256" key="2">
    <source>
        <dbReference type="SAM" id="Phobius"/>
    </source>
</evidence>
<feature type="compositionally biased region" description="Low complexity" evidence="1">
    <location>
        <begin position="296"/>
        <end position="314"/>
    </location>
</feature>
<name>A0A1Q9LT27_9PSEU</name>
<dbReference type="Proteomes" id="UP000186040">
    <property type="component" value="Unassembled WGS sequence"/>
</dbReference>
<keyword evidence="2" id="KW-0472">Membrane</keyword>
<dbReference type="AlphaFoldDB" id="A0A1Q9LT27"/>
<evidence type="ECO:0000256" key="3">
    <source>
        <dbReference type="SAM" id="SignalP"/>
    </source>
</evidence>
<dbReference type="SUPFAM" id="SSF101898">
    <property type="entry name" value="NHL repeat"/>
    <property type="match status" value="1"/>
</dbReference>
<dbReference type="RefSeq" id="WP_075973113.1">
    <property type="nucleotide sequence ID" value="NZ_MKQR01000004.1"/>
</dbReference>
<organism evidence="4 5">
    <name type="scientific">Actinokineospora bangkokensis</name>
    <dbReference type="NCBI Taxonomy" id="1193682"/>
    <lineage>
        <taxon>Bacteria</taxon>
        <taxon>Bacillati</taxon>
        <taxon>Actinomycetota</taxon>
        <taxon>Actinomycetes</taxon>
        <taxon>Pseudonocardiales</taxon>
        <taxon>Pseudonocardiaceae</taxon>
        <taxon>Actinokineospora</taxon>
    </lineage>
</organism>
<accession>A0A1Q9LT27</accession>
<protein>
    <recommendedName>
        <fullName evidence="6">Esterase-like activity of phytase family protein</fullName>
    </recommendedName>
</protein>
<evidence type="ECO:0000313" key="5">
    <source>
        <dbReference type="Proteomes" id="UP000186040"/>
    </source>
</evidence>
<keyword evidence="3" id="KW-0732">Signal</keyword>
<comment type="caution">
    <text evidence="4">The sequence shown here is derived from an EMBL/GenBank/DDBJ whole genome shotgun (WGS) entry which is preliminary data.</text>
</comment>